<dbReference type="InterPro" id="IPR053139">
    <property type="entry name" value="Surface_bspA-like"/>
</dbReference>
<evidence type="ECO:0000313" key="1">
    <source>
        <dbReference type="EMBL" id="GAT97252.1"/>
    </source>
</evidence>
<gene>
    <name evidence="1" type="ORF">CL6EHI_139430</name>
</gene>
<dbReference type="SUPFAM" id="SSF52058">
    <property type="entry name" value="L domain-like"/>
    <property type="match status" value="1"/>
</dbReference>
<sequence>MGFNSLDCFQLKLICGNIHKEEVIKKFIFVSKKCAISVATLKFNPIRKTELFNGLQVQRLYSVEDVIDPRVKGVEVLCDVSYGAMESVKEMIIKKWNRENKKEEQMNVYFNRIVLTPEDAKKINEDGEGIKIPTEVNTISDGCLRLFTGKEKMIIGSGMEAESIMMLVDVGVKKIHIIGEWKGILDERAMGIVIGNIKKWKFNCKDAEEWKTKTINEVGMTGLNKIYIKDGVNYIEENAFHLQTNLMEIELPTSVVFIGKNALPENLSSLEFSQSLIVERAAFWVSEKVNKYHGKCEQIIFTKDDKRRWIEMNKGNKCISIPSQVSFIGKDCFKGNKELTEIQFGNEIHCFEEGCFEGNQMNLYLKNVEFIDKTAFKNALIKSISLNEKCSIELNAFENACIDEIRMSSNQVMLLIPKLLRAQKINKILFNNLSSSSLINKEFKEQVCYRIGEMIRRGGIKCTNVVLEQDDLIEYAEHHPFDCDMIKELNVTYIEFKKVTLPYSINALGRRVFSDCCSLTSIEFHSKMVSMEKRCLEHCVSLKSLVIPTSVTNIENKCFAQCSQLSKIVLPPLKVLPKGLFYNCGFKEFDVPKGVSAIGNDCFAECYSLTKVNLPDGIVSIGKHAFENCIKLKSINIPSTIKEFGKGCFVNCSLAVNTLYVPEEAWVKKEKF</sequence>
<dbReference type="VEuPathDB" id="AmoebaDB:EHI5A_030070"/>
<proteinExistence type="predicted"/>
<dbReference type="VEuPathDB" id="AmoebaDB:EHI8A_015440"/>
<dbReference type="Proteomes" id="UP000078387">
    <property type="component" value="Unassembled WGS sequence"/>
</dbReference>
<dbReference type="PANTHER" id="PTHR45661:SF3">
    <property type="entry name" value="IG-LIKE DOMAIN-CONTAINING PROTEIN"/>
    <property type="match status" value="1"/>
</dbReference>
<reference evidence="1 2" key="1">
    <citation type="submission" date="2016-05" db="EMBL/GenBank/DDBJ databases">
        <title>First whole genome sequencing of Entamoeba histolytica HM1:IMSS-clone-6.</title>
        <authorList>
            <person name="Mukherjee Avik.K."/>
            <person name="Izumyama S."/>
            <person name="Nakada-Tsukui K."/>
            <person name="Nozaki T."/>
        </authorList>
    </citation>
    <scope>NUCLEOTIDE SEQUENCE [LARGE SCALE GENOMIC DNA]</scope>
    <source>
        <strain evidence="1 2">HM1:IMSS clone 6</strain>
    </source>
</reference>
<comment type="caution">
    <text evidence="1">The sequence shown here is derived from an EMBL/GenBank/DDBJ whole genome shotgun (WGS) entry which is preliminary data.</text>
</comment>
<name>A0A5K1UJK4_ENTHI</name>
<dbReference type="EMBL" id="BDEQ01000001">
    <property type="protein sequence ID" value="GAT97252.1"/>
    <property type="molecule type" value="Genomic_DNA"/>
</dbReference>
<accession>A0A5K1UJK4</accession>
<dbReference type="OMA" id="CIDEIIM"/>
<evidence type="ECO:0000313" key="2">
    <source>
        <dbReference type="Proteomes" id="UP000078387"/>
    </source>
</evidence>
<dbReference type="InterPro" id="IPR026906">
    <property type="entry name" value="LRR_5"/>
</dbReference>
<dbReference type="VEuPathDB" id="AmoebaDB:EHI7A_015640"/>
<dbReference type="InterPro" id="IPR032675">
    <property type="entry name" value="LRR_dom_sf"/>
</dbReference>
<dbReference type="Pfam" id="PF13306">
    <property type="entry name" value="LRR_5"/>
    <property type="match status" value="4"/>
</dbReference>
<dbReference type="VEuPathDB" id="AmoebaDB:KM1_034360"/>
<dbReference type="AlphaFoldDB" id="A0A5K1UJK4"/>
<dbReference type="VEuPathDB" id="AmoebaDB:EHI_139430"/>
<organism evidence="1 2">
    <name type="scientific">Entamoeba histolytica</name>
    <dbReference type="NCBI Taxonomy" id="5759"/>
    <lineage>
        <taxon>Eukaryota</taxon>
        <taxon>Amoebozoa</taxon>
        <taxon>Evosea</taxon>
        <taxon>Archamoebae</taxon>
        <taxon>Mastigamoebida</taxon>
        <taxon>Entamoebidae</taxon>
        <taxon>Entamoeba</taxon>
    </lineage>
</organism>
<dbReference type="PANTHER" id="PTHR45661">
    <property type="entry name" value="SURFACE ANTIGEN"/>
    <property type="match status" value="1"/>
</dbReference>
<protein>
    <submittedName>
        <fullName evidence="1">Leucine rich repeat protein bspa family</fullName>
    </submittedName>
</protein>
<dbReference type="Gene3D" id="3.80.10.10">
    <property type="entry name" value="Ribonuclease Inhibitor"/>
    <property type="match status" value="2"/>
</dbReference>